<sequence length="92" mass="10241">MCEVRRPAAGGRSPARWRSPAFNYLFAARAAGRRSLVECTRGPRLPVQNYADVANCLVVVASGKKSEWGLPLRWCRGMESAPRFSAVVDRYL</sequence>
<dbReference type="AlphaFoldDB" id="A0A821KTL7"/>
<dbReference type="EMBL" id="CAJOBZ010000001">
    <property type="protein sequence ID" value="CAF4743249.1"/>
    <property type="molecule type" value="Genomic_DNA"/>
</dbReference>
<evidence type="ECO:0000313" key="2">
    <source>
        <dbReference type="Proteomes" id="UP000663880"/>
    </source>
</evidence>
<dbReference type="Proteomes" id="UP000663880">
    <property type="component" value="Unassembled WGS sequence"/>
</dbReference>
<evidence type="ECO:0000313" key="1">
    <source>
        <dbReference type="EMBL" id="CAF4743249.1"/>
    </source>
</evidence>
<gene>
    <name evidence="1" type="ORF">PMACD_LOCUS166</name>
</gene>
<protein>
    <submittedName>
        <fullName evidence="1">Uncharacterized protein</fullName>
    </submittedName>
</protein>
<keyword evidence="2" id="KW-1185">Reference proteome</keyword>
<name>A0A821KTL7_9NEOP</name>
<comment type="caution">
    <text evidence="1">The sequence shown here is derived from an EMBL/GenBank/DDBJ whole genome shotgun (WGS) entry which is preliminary data.</text>
</comment>
<proteinExistence type="predicted"/>
<accession>A0A821KTL7</accession>
<reference evidence="1" key="1">
    <citation type="submission" date="2021-02" db="EMBL/GenBank/DDBJ databases">
        <authorList>
            <person name="Steward A R."/>
        </authorList>
    </citation>
    <scope>NUCLEOTIDE SEQUENCE</scope>
</reference>
<organism evidence="1 2">
    <name type="scientific">Pieris macdunnoughi</name>
    <dbReference type="NCBI Taxonomy" id="345717"/>
    <lineage>
        <taxon>Eukaryota</taxon>
        <taxon>Metazoa</taxon>
        <taxon>Ecdysozoa</taxon>
        <taxon>Arthropoda</taxon>
        <taxon>Hexapoda</taxon>
        <taxon>Insecta</taxon>
        <taxon>Pterygota</taxon>
        <taxon>Neoptera</taxon>
        <taxon>Endopterygota</taxon>
        <taxon>Lepidoptera</taxon>
        <taxon>Glossata</taxon>
        <taxon>Ditrysia</taxon>
        <taxon>Papilionoidea</taxon>
        <taxon>Pieridae</taxon>
        <taxon>Pierinae</taxon>
        <taxon>Pieris</taxon>
    </lineage>
</organism>